<keyword evidence="2" id="KW-0472">Membrane</keyword>
<feature type="compositionally biased region" description="Basic and acidic residues" evidence="1">
    <location>
        <begin position="2143"/>
        <end position="2153"/>
    </location>
</feature>
<feature type="region of interest" description="Disordered" evidence="1">
    <location>
        <begin position="1332"/>
        <end position="1425"/>
    </location>
</feature>
<feature type="compositionally biased region" description="Basic and acidic residues" evidence="1">
    <location>
        <begin position="1113"/>
        <end position="1139"/>
    </location>
</feature>
<feature type="region of interest" description="Disordered" evidence="1">
    <location>
        <begin position="2856"/>
        <end position="2886"/>
    </location>
</feature>
<feature type="transmembrane region" description="Helical" evidence="2">
    <location>
        <begin position="38"/>
        <end position="57"/>
    </location>
</feature>
<feature type="compositionally biased region" description="Polar residues" evidence="1">
    <location>
        <begin position="4998"/>
        <end position="5024"/>
    </location>
</feature>
<keyword evidence="2 5" id="KW-0812">Transmembrane</keyword>
<feature type="compositionally biased region" description="Polar residues" evidence="1">
    <location>
        <begin position="5204"/>
        <end position="5217"/>
    </location>
</feature>
<feature type="domain" description="Bridge-like lipid transfer protein family member 1 C-terminal" evidence="3">
    <location>
        <begin position="4435"/>
        <end position="5180"/>
    </location>
</feature>
<organism evidence="4 5">
    <name type="scientific">Drosophila pseudoobscura pseudoobscura</name>
    <name type="common">Fruit fly</name>
    <dbReference type="NCBI Taxonomy" id="46245"/>
    <lineage>
        <taxon>Eukaryota</taxon>
        <taxon>Metazoa</taxon>
        <taxon>Ecdysozoa</taxon>
        <taxon>Arthropoda</taxon>
        <taxon>Hexapoda</taxon>
        <taxon>Insecta</taxon>
        <taxon>Pterygota</taxon>
        <taxon>Neoptera</taxon>
        <taxon>Endopterygota</taxon>
        <taxon>Diptera</taxon>
        <taxon>Brachycera</taxon>
        <taxon>Muscomorpha</taxon>
        <taxon>Ephydroidea</taxon>
        <taxon>Drosophilidae</taxon>
        <taxon>Drosophila</taxon>
        <taxon>Sophophora</taxon>
    </lineage>
</organism>
<dbReference type="InterPro" id="IPR047104">
    <property type="entry name" value="BLTP1_N"/>
</dbReference>
<feature type="region of interest" description="Disordered" evidence="1">
    <location>
        <begin position="3925"/>
        <end position="3947"/>
    </location>
</feature>
<dbReference type="RefSeq" id="XP_033235806.1">
    <property type="nucleotide sequence ID" value="XM_033379915.1"/>
</dbReference>
<dbReference type="InParanoid" id="A0A6I8VXI7"/>
<sequence length="5217" mass="579479">MEAEETSDDVFPLGFLEVGTWNNTHNVAFNDMNLDARMIWLLCSLLTTITWVTYITFYNHRVIGMLITKIANRWFIKGAYFKIGSVSLNPLAGKIMFRDFVYITYDYTVRAQDGYFIFRWWRSYVPKDVSEDLSHSDTRLSVQLNGYELHIYNRSDLYDKLEKTFGLEPSLLIPTDLLSNEERNKLKEHNMNLENARQSQRVNSVKNSEAMQATTWRDLIPVIKIDICSGRFVFGNRLTPTTLSISVEEAHCTYSTKPAVCRLDHFMHFVKAKVENAKVLFCPSPKYTGLIDEPPRYMGEGFVVMMSNQMDLYFYMDEPGVVPEQPVQIVLPNGDVVEPSPPVWGINAHCLKGTDFSYGPWADRQRDHLYKYFYPSDWKEGEVTPTPQPGELRSYQSFDVTLCVLNEATIDILFSKEKETNAMHITVGPASYVEVTIPWITLPDGYTSKIQGQLFHVEATTSLQYRSLAEFESLEYKVRIHYPTKWNAPQDWSVSLAGCKTSAFIVYKHKCFFQDLIEDWANKARPDILSFVPYTCNFNIRLHEFEILMLCNEYNWIDCSSANQENNHLAFCGDVFEMSFALPFDDFLPKTVTLKFWIHGEGLDLSLYVPEVSSVRPIVLAIDENARLLTREGKLCRRPELYTKKWRKICQRSAGWIDCWAVPILALSIQYVYHPVPPLGPDPQADITTPEKEEILLSPMRIPKVRKSPVSSWQQPPEQFSKFDPGTLAADHVTVELEIGSSVLMAYGNVLRNFISLKENIFGEDQSFTDMEQSNVNLKEPPALNPKDQLLAKEKELANKSISEVQVPEEKRKPFDPRLYRPLEVMVSVIVHDIQAHVMKNCNEDDPPCPVVLIERFGFEMNKRYHETTLQVLVSPSYLLASDSIQRPQREQHINQGHLLLSAVQVRGHAMFSNEGCALDEDTLEYSWLVEVQLGKLTGKLTLPQLVNVVTGLETLILLAIDPENCLKSPKTVRNCHHGVPSNLCPQTKEEKKYKCPSSEDIKYKMTRVSVDAVDVYLIESGTALHAWISPIRLANCNLHGQRVKSGISGLLPSILLRLFMLHATTPSYNTNTTGSNRSGKLRRADQDSLKSQDHAPPHTKAGKRSSNSFSQSRRDSRDEATRRLRDSFSEPQAKRTPETADLSENWVEVGCTSLGPILLEGASALPIPDHELHLVQHNFLREHDAKFKRLWFLWSNNGSALSSSTEISRCGCIGGCVFFGSNRNGQKFFKPTAQDIHDNYNIARYFIINNNKDFGFGESILHQGQLVFHTPPYSLHCVSLYDAADFNGKGRLYRPAGGDLRNGGSLKKAEHCSLPDGTKFKIGGCSSAAVEKPELSSRHKSRESIGSPNTLERRSKRYPCTRQTSVEVPYSRLLDSPSKKLQQLQQHEAAAGDAGVNTKRRGSDSNRLRVSPPKTSISDSRLTGEALDDEHEMPDEMSHSAPHSHPLEFEIADIALHCQALGEQLPREVQRTISLTSENPSEMFFSAEEDISNVMSQRGSMKQRNSANSGSVVLSGRKRFSSDLSIGAQNENGSHTLPTYRSDLEIHAPEGNKTLPKRPQSTTELNEDARRIHGLATPIRKQITNISSRPEYRHFIHDADSRGSSSGTPSLSSNSFISAMSSQEDVALVNLHQQVNRPIIDSPLLMASYQNHLSQVKCFNWNACSFPLGPDVFSTPLFSENEDGGLTYIGSKMLPHFDLYSCWREIKVVPRYENATGSNSSATFMGGPKSHPWDPSVLLKEEEADKTTNGFDDGEFMSLQSEGGAACTSVVARLKGQLNIFLTPLLLEGLQRMVEAAIPTIQSMHLLSVVNFIHTSCIAKVNNDNILKRDQSLSYWSQVHSNSKRSTTERHLQGPGDSFLSDVYEESISTKTQGLIVLPKVSITMLQSSIVEEVISVAALDNVQDLSCVSLLTFYMEGISTKFHLGKTTRASMHNVYIQQTVQSGNSHKKGGIMKGTRALLAHLSSQTRPDNVQGEPILIETSEKQLEELVITLDIGRAHAQLRRLKTEGQSCAQDSPIIVTAIPEHKSKVLFECLKMPESTGIESIGYIMFECGLEGVGVKIVKRSHFEKSENSKEELAEMAGAGGEGVSASGGFNLNDLVGHGGAGNEGGAAAPSSDAGATSKAEAAWRMITKKPPTPKTPKEKFHHGQDSENSTSGADQRKSTPKPPDEDVEKGPTATGNQGAPKNGAAGGSNSKDAYDKVLSNVKETDKTSSCVIELKAVWLNFAAPPCVPITRKIDLTRLDWNLLSTASPAITAWMNPSNRLAIKVVALLKALHTRQTAVAACLMAEALDNEKIQRNPKIKKSRYANNYTLLSKTLQEDPSCQLCYIMQKLVLDEGVQRIEPIFKQADVPHLITLRQGIIVLSRQWKNTLYNPILFEHQYKNKLARPINVTFSFPQNEEEAENDECEGDVEMGAYAGVGENPEESENALLLGQTQHHRTHIENNQYGGLSYSHEAGGQHGAASQRSTSTSPNIHNPRRGLNKVHSKASNYSHGNSSRSSIQMLPIISGLVEKQVPEFEYGALQEGSLSSTNSVNKFWQGAESHKEDLYFWMAKQQDNKKKEHFAEKEHARPAPPKIPGHTHTRSGIMQDSIKLLDAHLIFEPLLTCLGVMPQQMINKFSNADISSLENFGTNLSLIGTFDSIRVDIVVSEAGDKKNPAQKPAKLNKKSNGRASIMMDTPLFLCERVGVELEVLKMSDGAVDQARQNVIYMSRRQLKKHTSTVINFSLNVRFISQQVNMPLLRLLHQICNMYQNVKDAQNEFHDHPELSKKSQTKDECSLASEPTDILGFNSVSERFGHGESYSDERYDKFNETMPTMPAARTRPGGMAPIIQLTPSPNAKNRPQSFAQKLRSTGKSVKGKLGYTNLNESSSSPLRDSPTMSLHEQNILKLATESKASLNGGCATSMSGDYQNTLTKGMSSMAPLLETPNCWKTIYHLLELYGTMPETKTVVQRSSLNEHKKPSAFVNDEDDLASAPTPLPQHREMLIIDGPSQERTRLIVFGVAKIHKTRLLATLSGLKLESEITTLNSTATWRKKARPVSLECSLTGQVGRAMIVLLEGVAPSQQTVVKVTVGKSQTLYSSLSKRGKDKNSGLLSIGAVNIDIPQHPVALHGMMTRSSKQLSSTIQELRVKRNSGRSTLRSFTAEEPESPFHARNSGGASSGAGVASEMRERTVSGGGGAQQQPQLAARRAAHMAQSRSGATAAQHQNGLLQPLVMQFNILLQSLSINAALLPSLQAQYRMNHVSSMGVTGQRAKFVIDLPTHTLSFNTKIQNEMNLPSEACIGLPPVHVLAEYIPDNRQDQAESTEGIVLRQGGYVNASAEIGEFERCLTTDLLNHLVFVQKVFMREINEVLQKVYGGEKPVPLWTEESGDSSSVQESTLKRILFSINISMKRIQLTATTPCSSAVRFETGTMELQLSNRVKNLGDMSNRKLFFKAHIDFNLSLGQIIRNVIFDEAEPEFQQYAFFHTTIGLRNAFQDELLNEDKELILLTLKRPLVYIQPIAVDKAILVWLNYKNAYEYWAEKRANLCYEHSQATAQQQQQVFDRVAFGQIAGSNLSTLFLQLTVEDMGICLPLKQVNTVSFGSRSYQDFDAKGAVVITLENTIISACNSGALVSKGKFQGLCLRFADDFETNLDDWKPTSGEPIMNVCVVSEGTFEVCSRTTAAKKGENAKWLLNVKWQMEGVDIHLDVNIGKQLSSLGHTLTMLTGFEEEDTQMESPDSDEGDQSCRDTYVRRRGEFDSLPAFVFDPTIDSKKRSFMMEKEMAEQLKIINDLRTLGASHNTVAHEERRLQELQAICYKYFRRDMIQKWKRPSLRRSLKNYSRSHSYIGGGVGIPGVGGVPPSLDNGSHSYAGRRLDTIASNDEISSLQSTPASCHSRSASLKMAGGGGAGAGVGAINALGRVTFTEAMRQTSLPNADTDTETADNELDWRGDCTPSEMDVDGISVEMRRKHGHGQKQAEPNIDFELDVKVLVNSGKCVLHTKDTGDERQGQGYAAAGAAGAAGAAASSVKSHKRERSIGNDWGSPTPSRRQRDKSKLRFNANALLADLTIFHIPGLDVKLHYQSKTLAEQVNHQPDPSTTSTPHGPRRIGSKRATLCAWMTLQSIPEETIISPHILEFLEQTLEPIPARQPSSVPQTPNHNAAVNLDILPANYVTYASFPVDVIVYFHMQPSTFRFSCLPVSRVECMLQLPSLDIVFSSKRSTEEESSGTHSSTHTHPEQLPTGGLSVTGCLADFNVFIFHPYGGKKTSKETQFSPLSDSERKDSLSINVEFVKFHITRCRKVYIEPLPSSKRGLDHSRAVIRFSTIVDIGSASFKYDMRRLTEILAFPKAWYRRRIVRRLFLGDLSVHQQQQQQQQQQANAGGAETPTGCASATPTPSEDAGRAKDKMRLDFDAQPTQQQQQLGHFGAVRKLKNLGKSSSAESSGTPPSEKNQITSWETLVLFAVNFTKLNVQMNIGNVCGNVVWLTKDFQSDGRLSIGSTGYKNMYAGIYLGGSALDAKGGIVGGSFEVNKINKRFHIKEEAGMEPYHTLGLSFMALELRLDYMGTSVLMTRISSFSAAMKDEWRTASQAAAAPAHGKDQPRALIFIHGDLSWDQLQIMISKSTTADMLKMYFKLEEFFTQQFKSSKRVFSSLEPRLQDRTASIKRRQQFKKKPNGELAPPQGVPTGMIGDNTDARHHRHWQKPLAQAVGLVVPSLVTRLPRHGNVLGGTVELRGQNISLACFHGINFKSKSWALFSLRSPSINFATEARQMEESGSHEVLVTQTLTSCLGQSTEVQQQQNHSMAIVSRITRNIIFPPQFKTLNEWFHYAFANSEIDAVDRFPIMECEREIASNSIERTRASGSNSSAKAQEHNHNREVIFALPSLQLHFKTEHKQGPTTPEPSGKQSGTDSGSIPSESLETRLFLAETKPEVLCSFITEFDDHIFVTVDADAFFFLHDLITSYVTEKEKVIGAQSARAASPNLSQKTNLKPYLTDEILKEKRSSSNTNLTAQGKQMSASKSSLEPLQGSHTNLANSTTNVSATSSTTANTASTAASSSSATTTTTATATATATAAGSTNDVKDGGTQPQQQANAGASGLEASPPSFDLESFVRDWRHFECQTWHLEPTVRLLSWAGKSIEPYGVDYILNKLGFSHARTTIPKWLQRGFMDPLDKVQALMMLQLLLMVRENKVERERDNGTGSGSAGANGKQQHQQQNHLPSTN</sequence>
<dbReference type="FunCoup" id="A0A6I8VXI7">
    <property type="interactions" value="767"/>
</dbReference>
<evidence type="ECO:0000313" key="5">
    <source>
        <dbReference type="RefSeq" id="XP_033235806.1"/>
    </source>
</evidence>
<dbReference type="InterPro" id="IPR056741">
    <property type="entry name" value="BLTP1_M"/>
</dbReference>
<evidence type="ECO:0000256" key="2">
    <source>
        <dbReference type="SAM" id="Phobius"/>
    </source>
</evidence>
<dbReference type="Pfam" id="PF25040">
    <property type="entry name" value="BLTP1_C"/>
    <property type="match status" value="5"/>
</dbReference>
<feature type="region of interest" description="Disordered" evidence="1">
    <location>
        <begin position="4364"/>
        <end position="4396"/>
    </location>
</feature>
<feature type="region of interest" description="Disordered" evidence="1">
    <location>
        <begin position="5188"/>
        <end position="5217"/>
    </location>
</feature>
<evidence type="ECO:0000256" key="1">
    <source>
        <dbReference type="SAM" id="MobiDB-lite"/>
    </source>
</evidence>
<feature type="compositionally biased region" description="Low complexity" evidence="1">
    <location>
        <begin position="5025"/>
        <end position="5038"/>
    </location>
</feature>
<feature type="compositionally biased region" description="Basic residues" evidence="1">
    <location>
        <begin position="4657"/>
        <end position="4666"/>
    </location>
</feature>
<dbReference type="PANTHER" id="PTHR31640">
    <property type="entry name" value="TRANSMEMBRANE PROTEIN KIAA1109"/>
    <property type="match status" value="1"/>
</dbReference>
<protein>
    <submittedName>
        <fullName evidence="5">Transmembrane protein KIAA1109 homolog isoform X1</fullName>
    </submittedName>
</protein>
<feature type="region of interest" description="Disordered" evidence="1">
    <location>
        <begin position="1067"/>
        <end position="1142"/>
    </location>
</feature>
<feature type="region of interest" description="Disordered" evidence="1">
    <location>
        <begin position="2453"/>
        <end position="2503"/>
    </location>
</feature>
<feature type="region of interest" description="Disordered" evidence="1">
    <location>
        <begin position="2108"/>
        <end position="2198"/>
    </location>
</feature>
<evidence type="ECO:0000259" key="3">
    <source>
        <dbReference type="SMART" id="SM01220"/>
    </source>
</evidence>
<dbReference type="PANTHER" id="PTHR31640:SF1">
    <property type="entry name" value="BRIDGE-LIKE LIPID TRANSFER PROTEIN FAMILY MEMBER 1"/>
    <property type="match status" value="1"/>
</dbReference>
<dbReference type="InterPro" id="IPR056742">
    <property type="entry name" value="BLTP1_C"/>
</dbReference>
<dbReference type="Pfam" id="PF25039">
    <property type="entry name" value="BLTP1_M"/>
    <property type="match status" value="5"/>
</dbReference>
<feature type="region of interest" description="Disordered" evidence="1">
    <location>
        <begin position="4657"/>
        <end position="4678"/>
    </location>
</feature>
<feature type="region of interest" description="Disordered" evidence="1">
    <location>
        <begin position="4886"/>
        <end position="4910"/>
    </location>
</feature>
<feature type="region of interest" description="Disordered" evidence="1">
    <location>
        <begin position="4212"/>
        <end position="4231"/>
    </location>
</feature>
<feature type="region of interest" description="Disordered" evidence="1">
    <location>
        <begin position="1550"/>
        <end position="1569"/>
    </location>
</feature>
<dbReference type="InterPro" id="IPR033616">
    <property type="entry name" value="BLTP1"/>
</dbReference>
<feature type="compositionally biased region" description="Polar residues" evidence="1">
    <location>
        <begin position="2467"/>
        <end position="2479"/>
    </location>
</feature>
<accession>A0A6I8VXI7</accession>
<dbReference type="GO" id="GO:0098793">
    <property type="term" value="C:presynapse"/>
    <property type="evidence" value="ECO:0007669"/>
    <property type="project" value="GOC"/>
</dbReference>
<name>A0A6I8VXI7_DROPS</name>
<feature type="compositionally biased region" description="Low complexity" evidence="1">
    <location>
        <begin position="2494"/>
        <end position="2503"/>
    </location>
</feature>
<feature type="compositionally biased region" description="Basic and acidic residues" evidence="1">
    <location>
        <begin position="1083"/>
        <end position="1097"/>
    </location>
</feature>
<dbReference type="ExpressionAtlas" id="A0A6I8VXI7">
    <property type="expression patterns" value="baseline"/>
</dbReference>
<feature type="region of interest" description="Disordered" evidence="1">
    <location>
        <begin position="3136"/>
        <end position="3208"/>
    </location>
</feature>
<feature type="region of interest" description="Disordered" evidence="1">
    <location>
        <begin position="4991"/>
        <end position="5038"/>
    </location>
</feature>
<dbReference type="GO" id="GO:0048488">
    <property type="term" value="P:synaptic vesicle endocytosis"/>
    <property type="evidence" value="ECO:0007669"/>
    <property type="project" value="TreeGrafter"/>
</dbReference>
<gene>
    <name evidence="5" type="primary">tweek</name>
</gene>
<feature type="compositionally biased region" description="Low complexity" evidence="1">
    <location>
        <begin position="2113"/>
        <end position="2125"/>
    </location>
</feature>
<feature type="compositionally biased region" description="Basic residues" evidence="1">
    <location>
        <begin position="2481"/>
        <end position="2491"/>
    </location>
</feature>
<keyword evidence="4" id="KW-1185">Reference proteome</keyword>
<dbReference type="Proteomes" id="UP000001819">
    <property type="component" value="Chromosome 4"/>
</dbReference>
<dbReference type="SMART" id="SM01220">
    <property type="entry name" value="FSA_C"/>
    <property type="match status" value="1"/>
</dbReference>
<dbReference type="Pfam" id="PF20413">
    <property type="entry name" value="BLTP1_N"/>
    <property type="match status" value="1"/>
</dbReference>
<feature type="compositionally biased region" description="Polar residues" evidence="1">
    <location>
        <begin position="2870"/>
        <end position="2886"/>
    </location>
</feature>
<proteinExistence type="predicted"/>
<keyword evidence="2" id="KW-1133">Transmembrane helix</keyword>
<feature type="compositionally biased region" description="Low complexity" evidence="1">
    <location>
        <begin position="3163"/>
        <end position="3174"/>
    </location>
</feature>
<feature type="compositionally biased region" description="Polar residues" evidence="1">
    <location>
        <begin position="1067"/>
        <end position="1079"/>
    </location>
</feature>
<evidence type="ECO:0000313" key="4">
    <source>
        <dbReference type="Proteomes" id="UP000001819"/>
    </source>
</evidence>
<feature type="region of interest" description="Disordered" evidence="1">
    <location>
        <begin position="4016"/>
        <end position="4045"/>
    </location>
</feature>
<reference evidence="5" key="1">
    <citation type="submission" date="2025-08" db="UniProtKB">
        <authorList>
            <consortium name="RefSeq"/>
        </authorList>
    </citation>
    <scope>IDENTIFICATION</scope>
    <source>
        <strain evidence="5">MV-25-SWS-2005</strain>
        <tissue evidence="5">Whole body</tissue>
    </source>
</reference>
<feature type="region of interest" description="Disordered" evidence="1">
    <location>
        <begin position="5067"/>
        <end position="5096"/>
    </location>
</feature>
<feature type="compositionally biased region" description="Polar residues" evidence="1">
    <location>
        <begin position="4898"/>
        <end position="4910"/>
    </location>
</feature>